<dbReference type="Gene3D" id="3.40.50.1000">
    <property type="entry name" value="HAD superfamily/HAD-like"/>
    <property type="match status" value="1"/>
</dbReference>
<accession>A0A7W7GUH0</accession>
<dbReference type="PANTHER" id="PTHR43434">
    <property type="entry name" value="PHOSPHOGLYCOLATE PHOSPHATASE"/>
    <property type="match status" value="1"/>
</dbReference>
<name>A0A7W7GUH0_9ACTN</name>
<evidence type="ECO:0000313" key="1">
    <source>
        <dbReference type="EMBL" id="MBB4738548.1"/>
    </source>
</evidence>
<keyword evidence="2" id="KW-1185">Reference proteome</keyword>
<keyword evidence="1" id="KW-0378">Hydrolase</keyword>
<dbReference type="Proteomes" id="UP000546162">
    <property type="component" value="Unassembled WGS sequence"/>
</dbReference>
<dbReference type="Gene3D" id="1.10.150.240">
    <property type="entry name" value="Putative phosphatase, domain 2"/>
    <property type="match status" value="1"/>
</dbReference>
<dbReference type="PANTHER" id="PTHR43434:SF1">
    <property type="entry name" value="PHOSPHOGLYCOLATE PHOSPHATASE"/>
    <property type="match status" value="1"/>
</dbReference>
<dbReference type="InterPro" id="IPR023214">
    <property type="entry name" value="HAD_sf"/>
</dbReference>
<proteinExistence type="predicted"/>
<dbReference type="AlphaFoldDB" id="A0A7W7GUH0"/>
<dbReference type="SUPFAM" id="SSF56784">
    <property type="entry name" value="HAD-like"/>
    <property type="match status" value="1"/>
</dbReference>
<dbReference type="GO" id="GO:0008967">
    <property type="term" value="F:phosphoglycolate phosphatase activity"/>
    <property type="evidence" value="ECO:0007669"/>
    <property type="project" value="UniProtKB-EC"/>
</dbReference>
<dbReference type="SFLD" id="SFLDG01129">
    <property type="entry name" value="C1.5:_HAD__Beta-PGM__Phosphata"/>
    <property type="match status" value="1"/>
</dbReference>
<dbReference type="InterPro" id="IPR023198">
    <property type="entry name" value="PGP-like_dom2"/>
</dbReference>
<sequence length="227" mass="23849">MTGSRPPAPAGRDAMDRPARADAVGFDLDMTLIDSRPGIREAYRALTARTGVFVDADLAVSRLGPPLRDELRHWFPPEDVEEMVTTYRALYPEFAITPSVPTAGAVEALAAVRAAGLRVVVVTSKLGRLARLHLDHLGMHADELAGDLFAEGKASALVEHGVRWYVGDHRADMVAARTAGVPGIGVVTGPCSADDLRDAGASYVLSDLTGFPALLNEIAVGSGPSAG</sequence>
<comment type="caution">
    <text evidence="1">The sequence shown here is derived from an EMBL/GenBank/DDBJ whole genome shotgun (WGS) entry which is preliminary data.</text>
</comment>
<reference evidence="1 2" key="1">
    <citation type="submission" date="2020-08" db="EMBL/GenBank/DDBJ databases">
        <title>Sequencing the genomes of 1000 actinobacteria strains.</title>
        <authorList>
            <person name="Klenk H.-P."/>
        </authorList>
    </citation>
    <scope>NUCLEOTIDE SEQUENCE [LARGE SCALE GENOMIC DNA]</scope>
    <source>
        <strain evidence="1 2">DSM 45809</strain>
    </source>
</reference>
<dbReference type="SFLD" id="SFLDS00003">
    <property type="entry name" value="Haloacid_Dehalogenase"/>
    <property type="match status" value="1"/>
</dbReference>
<protein>
    <submittedName>
        <fullName evidence="1">Phosphoglycolate phosphatase</fullName>
        <ecNumber evidence="1">3.1.3.18</ecNumber>
    </submittedName>
</protein>
<dbReference type="Pfam" id="PF12710">
    <property type="entry name" value="HAD"/>
    <property type="match status" value="1"/>
</dbReference>
<dbReference type="EMBL" id="JACHNB010000001">
    <property type="protein sequence ID" value="MBB4738548.1"/>
    <property type="molecule type" value="Genomic_DNA"/>
</dbReference>
<evidence type="ECO:0000313" key="2">
    <source>
        <dbReference type="Proteomes" id="UP000546162"/>
    </source>
</evidence>
<organism evidence="1 2">
    <name type="scientific">Actinoplanes octamycinicus</name>
    <dbReference type="NCBI Taxonomy" id="135948"/>
    <lineage>
        <taxon>Bacteria</taxon>
        <taxon>Bacillati</taxon>
        <taxon>Actinomycetota</taxon>
        <taxon>Actinomycetes</taxon>
        <taxon>Micromonosporales</taxon>
        <taxon>Micromonosporaceae</taxon>
        <taxon>Actinoplanes</taxon>
    </lineage>
</organism>
<dbReference type="InterPro" id="IPR036412">
    <property type="entry name" value="HAD-like_sf"/>
</dbReference>
<dbReference type="EC" id="3.1.3.18" evidence="1"/>
<gene>
    <name evidence="1" type="ORF">BJY16_002007</name>
</gene>
<dbReference type="GO" id="GO:0006281">
    <property type="term" value="P:DNA repair"/>
    <property type="evidence" value="ECO:0007669"/>
    <property type="project" value="TreeGrafter"/>
</dbReference>
<dbReference type="InterPro" id="IPR050155">
    <property type="entry name" value="HAD-like_hydrolase_sf"/>
</dbReference>